<evidence type="ECO:0000256" key="5">
    <source>
        <dbReference type="ARBA" id="ARBA00023098"/>
    </source>
</evidence>
<protein>
    <recommendedName>
        <fullName evidence="8">Fatty acid hydroxylase domain-containing protein</fullName>
    </recommendedName>
</protein>
<evidence type="ECO:0000256" key="6">
    <source>
        <dbReference type="ARBA" id="ARBA00023136"/>
    </source>
</evidence>
<evidence type="ECO:0000256" key="7">
    <source>
        <dbReference type="SAM" id="Phobius"/>
    </source>
</evidence>
<keyword evidence="4" id="KW-0560">Oxidoreductase</keyword>
<dbReference type="PANTHER" id="PTHR21624">
    <property type="entry name" value="STEROL DESATURASE-RELATED PROTEIN"/>
    <property type="match status" value="1"/>
</dbReference>
<dbReference type="Pfam" id="PF04116">
    <property type="entry name" value="FA_hydroxylase"/>
    <property type="match status" value="1"/>
</dbReference>
<keyword evidence="6 7" id="KW-0472">Membrane</keyword>
<name>A0A922HWQ1_DERFA</name>
<evidence type="ECO:0000256" key="2">
    <source>
        <dbReference type="ARBA" id="ARBA00022692"/>
    </source>
</evidence>
<evidence type="ECO:0000256" key="1">
    <source>
        <dbReference type="ARBA" id="ARBA00004127"/>
    </source>
</evidence>
<feature type="transmembrane region" description="Helical" evidence="7">
    <location>
        <begin position="109"/>
        <end position="131"/>
    </location>
</feature>
<evidence type="ECO:0000256" key="4">
    <source>
        <dbReference type="ARBA" id="ARBA00023002"/>
    </source>
</evidence>
<organism evidence="9 10">
    <name type="scientific">Dermatophagoides farinae</name>
    <name type="common">American house dust mite</name>
    <dbReference type="NCBI Taxonomy" id="6954"/>
    <lineage>
        <taxon>Eukaryota</taxon>
        <taxon>Metazoa</taxon>
        <taxon>Ecdysozoa</taxon>
        <taxon>Arthropoda</taxon>
        <taxon>Chelicerata</taxon>
        <taxon>Arachnida</taxon>
        <taxon>Acari</taxon>
        <taxon>Acariformes</taxon>
        <taxon>Sarcoptiformes</taxon>
        <taxon>Astigmata</taxon>
        <taxon>Psoroptidia</taxon>
        <taxon>Analgoidea</taxon>
        <taxon>Pyroglyphidae</taxon>
        <taxon>Dermatophagoidinae</taxon>
        <taxon>Dermatophagoides</taxon>
    </lineage>
</organism>
<dbReference type="InterPro" id="IPR006694">
    <property type="entry name" value="Fatty_acid_hydroxylase"/>
</dbReference>
<feature type="transmembrane region" description="Helical" evidence="7">
    <location>
        <begin position="151"/>
        <end position="168"/>
    </location>
</feature>
<dbReference type="GO" id="GO:0006643">
    <property type="term" value="P:membrane lipid metabolic process"/>
    <property type="evidence" value="ECO:0007669"/>
    <property type="project" value="TreeGrafter"/>
</dbReference>
<comment type="subcellular location">
    <subcellularLocation>
        <location evidence="1">Endomembrane system</location>
        <topology evidence="1">Multi-pass membrane protein</topology>
    </subcellularLocation>
</comment>
<gene>
    <name evidence="9" type="ORF">DERF_009166</name>
</gene>
<comment type="caution">
    <text evidence="9">The sequence shown here is derived from an EMBL/GenBank/DDBJ whole genome shotgun (WGS) entry which is preliminary data.</text>
</comment>
<keyword evidence="10" id="KW-1185">Reference proteome</keyword>
<dbReference type="GO" id="GO:0008610">
    <property type="term" value="P:lipid biosynthetic process"/>
    <property type="evidence" value="ECO:0007669"/>
    <property type="project" value="InterPro"/>
</dbReference>
<dbReference type="GO" id="GO:0005783">
    <property type="term" value="C:endoplasmic reticulum"/>
    <property type="evidence" value="ECO:0007669"/>
    <property type="project" value="TreeGrafter"/>
</dbReference>
<feature type="transmembrane region" description="Helical" evidence="7">
    <location>
        <begin position="515"/>
        <end position="535"/>
    </location>
</feature>
<feature type="transmembrane region" description="Helical" evidence="7">
    <location>
        <begin position="442"/>
        <end position="466"/>
    </location>
</feature>
<dbReference type="AlphaFoldDB" id="A0A922HWQ1"/>
<dbReference type="EMBL" id="ASGP02000004">
    <property type="protein sequence ID" value="KAH9510649.1"/>
    <property type="molecule type" value="Genomic_DNA"/>
</dbReference>
<feature type="transmembrane region" description="Helical" evidence="7">
    <location>
        <begin position="370"/>
        <end position="388"/>
    </location>
</feature>
<keyword evidence="5" id="KW-0443">Lipid metabolism</keyword>
<evidence type="ECO:0000256" key="3">
    <source>
        <dbReference type="ARBA" id="ARBA00022989"/>
    </source>
</evidence>
<dbReference type="GO" id="GO:0005506">
    <property type="term" value="F:iron ion binding"/>
    <property type="evidence" value="ECO:0007669"/>
    <property type="project" value="InterPro"/>
</dbReference>
<dbReference type="GO" id="GO:0050479">
    <property type="term" value="F:glyceryl-ether monooxygenase activity"/>
    <property type="evidence" value="ECO:0007669"/>
    <property type="project" value="TreeGrafter"/>
</dbReference>
<evidence type="ECO:0000259" key="8">
    <source>
        <dbReference type="Pfam" id="PF04116"/>
    </source>
</evidence>
<feature type="domain" description="Fatty acid hydroxylase" evidence="8">
    <location>
        <begin position="155"/>
        <end position="279"/>
    </location>
</feature>
<proteinExistence type="predicted"/>
<accession>A0A922HWQ1</accession>
<evidence type="ECO:0000313" key="9">
    <source>
        <dbReference type="EMBL" id="KAH9510649.1"/>
    </source>
</evidence>
<keyword evidence="3 7" id="KW-1133">Transmembrane helix</keyword>
<sequence length="680" mass="77896">MVVPPSSSNSDSIIGSIPAQIAAVNHNNITTTNDHTDAFHHCTSLMAQGLVEQLGWMFYYVKPNSSIFMNVDDVPNYEVQIFPIFGVLVIIEQMIRLMQRKRFSRLSDVIVNIGAGLIFVAVRVALLGVVMKLFYFLYDNYRIVDLPKNCVSTWFISLLSVEFVYYWVHRSLHEINIFWASHQFHHNAVEVDVSLLIWSSMSFPNTIGIVCTATNPIGTYAIFIDLSSLAPYRSCITFRSIEYIINTPRQHRVHHGKNPWCIDKNYGALLMVFDRIFGTYQAEEEKIVFGTTEKPYETFDTITLHFYYYYDSVWKKFKSMNSFGDKMKALFYGPGWAPGKPRTGLLSDIPPVDIHAPIERYDCEISFWESFYVMLHSFIIAMGFYIITDHPLVRNSPLNAMIIISIGPLVESSRCLLFFPFDSYVMQPWIEQLTPPMHLHGFIDYMLGLIRLIHIVSIAVWLILWFRNARRNPKSFKAELLLASDNKSTLLKEDKCISAFAYSNNINVINQRRPWAIALYAVTMVISLTFMFSFCTSFRSFKIISPADELILHTESFILSHQHSISLLKSEINLYKQQISDLKSINDDKFHKIVEKIESSQTSQSSVTYSSVAQNSSVRNPIPNYKTILVKPKNSLLSPPQVKEAICNSISTYDLNAIKSLSINLTWLSNSPTNQVKTNS</sequence>
<reference evidence="9" key="2">
    <citation type="journal article" date="2022" name="Res Sq">
        <title>Comparative Genomics Reveals Insights into the Divergent Evolution of Astigmatic Mites and Household Pest Adaptations.</title>
        <authorList>
            <person name="Xiong Q."/>
            <person name="Wan A.T.-Y."/>
            <person name="Liu X.-Y."/>
            <person name="Fung C.S.-H."/>
            <person name="Xiao X."/>
            <person name="Malainual N."/>
            <person name="Hou J."/>
            <person name="Wang L."/>
            <person name="Wang M."/>
            <person name="Yang K."/>
            <person name="Cui Y."/>
            <person name="Leung E."/>
            <person name="Nong W."/>
            <person name="Shin S.-K."/>
            <person name="Au S."/>
            <person name="Jeong K.Y."/>
            <person name="Chew F.T."/>
            <person name="Hui J."/>
            <person name="Leung T.F."/>
            <person name="Tungtrongchitr A."/>
            <person name="Zhong N."/>
            <person name="Liu Z."/>
            <person name="Tsui S."/>
        </authorList>
    </citation>
    <scope>NUCLEOTIDE SEQUENCE</scope>
    <source>
        <strain evidence="9">Derf</strain>
        <tissue evidence="9">Whole organism</tissue>
    </source>
</reference>
<dbReference type="GO" id="GO:0016020">
    <property type="term" value="C:membrane"/>
    <property type="evidence" value="ECO:0007669"/>
    <property type="project" value="GOC"/>
</dbReference>
<feature type="transmembrane region" description="Helical" evidence="7">
    <location>
        <begin position="79"/>
        <end position="97"/>
    </location>
</feature>
<dbReference type="Proteomes" id="UP000790347">
    <property type="component" value="Unassembled WGS sequence"/>
</dbReference>
<dbReference type="PANTHER" id="PTHR21624:SF1">
    <property type="entry name" value="ALKYLGLYCEROL MONOOXYGENASE"/>
    <property type="match status" value="1"/>
</dbReference>
<keyword evidence="2 7" id="KW-0812">Transmembrane</keyword>
<reference evidence="9" key="1">
    <citation type="submission" date="2013-05" db="EMBL/GenBank/DDBJ databases">
        <authorList>
            <person name="Yim A.K.Y."/>
            <person name="Chan T.F."/>
            <person name="Ji K.M."/>
            <person name="Liu X.Y."/>
            <person name="Zhou J.W."/>
            <person name="Li R.Q."/>
            <person name="Yang K.Y."/>
            <person name="Li J."/>
            <person name="Li M."/>
            <person name="Law P.T.W."/>
            <person name="Wu Y.L."/>
            <person name="Cai Z.L."/>
            <person name="Qin H."/>
            <person name="Bao Y."/>
            <person name="Leung R.K.K."/>
            <person name="Ng P.K.S."/>
            <person name="Zou J."/>
            <person name="Zhong X.J."/>
            <person name="Ran P.X."/>
            <person name="Zhong N.S."/>
            <person name="Liu Z.G."/>
            <person name="Tsui S.K.W."/>
        </authorList>
    </citation>
    <scope>NUCLEOTIDE SEQUENCE</scope>
    <source>
        <strain evidence="9">Derf</strain>
        <tissue evidence="9">Whole organism</tissue>
    </source>
</reference>
<evidence type="ECO:0000313" key="10">
    <source>
        <dbReference type="Proteomes" id="UP000790347"/>
    </source>
</evidence>
<dbReference type="InterPro" id="IPR051689">
    <property type="entry name" value="Sterol_desaturase/TMEM195"/>
</dbReference>